<dbReference type="InterPro" id="IPR014284">
    <property type="entry name" value="RNA_pol_sigma-70_dom"/>
</dbReference>
<keyword evidence="7" id="KW-1185">Reference proteome</keyword>
<dbReference type="NCBIfam" id="TIGR02985">
    <property type="entry name" value="Sig70_bacteroi1"/>
    <property type="match status" value="1"/>
</dbReference>
<comment type="similarity">
    <text evidence="1">Belongs to the sigma-70 factor family. ECF subfamily.</text>
</comment>
<dbReference type="InterPro" id="IPR013249">
    <property type="entry name" value="RNA_pol_sigma70_r4_t2"/>
</dbReference>
<dbReference type="Pfam" id="PF08281">
    <property type="entry name" value="Sigma70_r4_2"/>
    <property type="match status" value="1"/>
</dbReference>
<dbReference type="GO" id="GO:0006352">
    <property type="term" value="P:DNA-templated transcription initiation"/>
    <property type="evidence" value="ECO:0007669"/>
    <property type="project" value="InterPro"/>
</dbReference>
<dbReference type="InterPro" id="IPR036388">
    <property type="entry name" value="WH-like_DNA-bd_sf"/>
</dbReference>
<dbReference type="CDD" id="cd06171">
    <property type="entry name" value="Sigma70_r4"/>
    <property type="match status" value="1"/>
</dbReference>
<dbReference type="PANTHER" id="PTHR43133:SF46">
    <property type="entry name" value="RNA POLYMERASE SIGMA-70 FACTOR ECF SUBFAMILY"/>
    <property type="match status" value="1"/>
</dbReference>
<dbReference type="InterPro" id="IPR013325">
    <property type="entry name" value="RNA_pol_sigma_r2"/>
</dbReference>
<dbReference type="GO" id="GO:0016987">
    <property type="term" value="F:sigma factor activity"/>
    <property type="evidence" value="ECO:0007669"/>
    <property type="project" value="UniProtKB-KW"/>
</dbReference>
<keyword evidence="2" id="KW-0805">Transcription regulation</keyword>
<dbReference type="AlphaFoldDB" id="K9E981"/>
<dbReference type="PATRIC" id="fig|742727.4.peg.5443"/>
<evidence type="ECO:0000256" key="1">
    <source>
        <dbReference type="ARBA" id="ARBA00010641"/>
    </source>
</evidence>
<dbReference type="STRING" id="742727.HMPREF9447_05325"/>
<feature type="domain" description="RNA polymerase sigma factor 70 region 4 type 2" evidence="5">
    <location>
        <begin position="134"/>
        <end position="185"/>
    </location>
</feature>
<dbReference type="Gene3D" id="1.10.1740.10">
    <property type="match status" value="1"/>
</dbReference>
<dbReference type="GO" id="GO:0003677">
    <property type="term" value="F:DNA binding"/>
    <property type="evidence" value="ECO:0007669"/>
    <property type="project" value="InterPro"/>
</dbReference>
<dbReference type="NCBIfam" id="TIGR02937">
    <property type="entry name" value="sigma70-ECF"/>
    <property type="match status" value="1"/>
</dbReference>
<organism evidence="6 7">
    <name type="scientific">Bacteroides oleiciplenus YIT 12058</name>
    <dbReference type="NCBI Taxonomy" id="742727"/>
    <lineage>
        <taxon>Bacteria</taxon>
        <taxon>Pseudomonadati</taxon>
        <taxon>Bacteroidota</taxon>
        <taxon>Bacteroidia</taxon>
        <taxon>Bacteroidales</taxon>
        <taxon>Bacteroidaceae</taxon>
        <taxon>Bacteroides</taxon>
    </lineage>
</organism>
<dbReference type="InterPro" id="IPR014327">
    <property type="entry name" value="RNA_pol_sigma70_bacteroid"/>
</dbReference>
<evidence type="ECO:0000256" key="2">
    <source>
        <dbReference type="ARBA" id="ARBA00023015"/>
    </source>
</evidence>
<dbReference type="eggNOG" id="COG1595">
    <property type="taxonomic scope" value="Bacteria"/>
</dbReference>
<dbReference type="Proteomes" id="UP000009872">
    <property type="component" value="Unassembled WGS sequence"/>
</dbReference>
<protein>
    <submittedName>
        <fullName evidence="6">RNA polymerase sigma-70 factor, expansion family 1</fullName>
    </submittedName>
</protein>
<dbReference type="SUPFAM" id="SSF88659">
    <property type="entry name" value="Sigma3 and sigma4 domains of RNA polymerase sigma factors"/>
    <property type="match status" value="1"/>
</dbReference>
<sequence length="203" mass="23413">MSSHKAISVSLIDKAIIDNINRGDERAFAALYNSYFTYLCTCAAGYIFDADVAKEIVNDVFVHIWNKHGGLEFPIHSYLLRCVQNGCLNYIRSLRSRERVLDEFREDLLLFQEEYCRSGETPLQVLEVEDIKKQVHAAIRTLPEKCRIIFEKYLYKNLSPQEIADECGLSVNTVRVQIKNAFDKLKNHLGPAVFILFLSFIEQ</sequence>
<accession>K9E981</accession>
<keyword evidence="3" id="KW-0731">Sigma factor</keyword>
<dbReference type="InterPro" id="IPR013324">
    <property type="entry name" value="RNA_pol_sigma_r3/r4-like"/>
</dbReference>
<dbReference type="Gene3D" id="1.10.10.10">
    <property type="entry name" value="Winged helix-like DNA-binding domain superfamily/Winged helix DNA-binding domain"/>
    <property type="match status" value="1"/>
</dbReference>
<evidence type="ECO:0000256" key="3">
    <source>
        <dbReference type="ARBA" id="ARBA00023082"/>
    </source>
</evidence>
<proteinExistence type="inferred from homology"/>
<gene>
    <name evidence="6" type="ORF">HMPREF9447_05325</name>
</gene>
<evidence type="ECO:0000259" key="5">
    <source>
        <dbReference type="Pfam" id="PF08281"/>
    </source>
</evidence>
<dbReference type="PANTHER" id="PTHR43133">
    <property type="entry name" value="RNA POLYMERASE ECF-TYPE SIGMA FACTO"/>
    <property type="match status" value="1"/>
</dbReference>
<dbReference type="EMBL" id="ADLF01000025">
    <property type="protein sequence ID" value="EKU87442.1"/>
    <property type="molecule type" value="Genomic_DNA"/>
</dbReference>
<comment type="caution">
    <text evidence="6">The sequence shown here is derived from an EMBL/GenBank/DDBJ whole genome shotgun (WGS) entry which is preliminary data.</text>
</comment>
<dbReference type="SUPFAM" id="SSF88946">
    <property type="entry name" value="Sigma2 domain of RNA polymerase sigma factors"/>
    <property type="match status" value="1"/>
</dbReference>
<name>K9E981_9BACE</name>
<evidence type="ECO:0000256" key="4">
    <source>
        <dbReference type="ARBA" id="ARBA00023163"/>
    </source>
</evidence>
<keyword evidence="4" id="KW-0804">Transcription</keyword>
<reference evidence="6 7" key="1">
    <citation type="submission" date="2012-09" db="EMBL/GenBank/DDBJ databases">
        <title>The Genome Sequence of Bacteroides oleiciplenus YIT 12058.</title>
        <authorList>
            <consortium name="The Broad Institute Genome Sequencing Platform"/>
            <person name="Earl A."/>
            <person name="Ward D."/>
            <person name="Feldgarden M."/>
            <person name="Gevers D."/>
            <person name="Morotomi M."/>
            <person name="Walker B."/>
            <person name="Young S.K."/>
            <person name="Zeng Q."/>
            <person name="Gargeya S."/>
            <person name="Fitzgerald M."/>
            <person name="Haas B."/>
            <person name="Abouelleil A."/>
            <person name="Alvarado L."/>
            <person name="Arachchi H.M."/>
            <person name="Berlin A.M."/>
            <person name="Chapman S.B."/>
            <person name="Goldberg J."/>
            <person name="Griggs A."/>
            <person name="Gujja S."/>
            <person name="Hansen M."/>
            <person name="Howarth C."/>
            <person name="Imamovic A."/>
            <person name="Larimer J."/>
            <person name="McCowen C."/>
            <person name="Montmayeur A."/>
            <person name="Murphy C."/>
            <person name="Neiman D."/>
            <person name="Pearson M."/>
            <person name="Priest M."/>
            <person name="Roberts A."/>
            <person name="Saif S."/>
            <person name="Shea T."/>
            <person name="Sisk P."/>
            <person name="Sykes S."/>
            <person name="Wortman J."/>
            <person name="Nusbaum C."/>
            <person name="Birren B."/>
        </authorList>
    </citation>
    <scope>NUCLEOTIDE SEQUENCE [LARGE SCALE GENOMIC DNA]</scope>
    <source>
        <strain evidence="6 7">YIT 12058</strain>
    </source>
</reference>
<dbReference type="HOGENOM" id="CLU_047691_4_3_10"/>
<dbReference type="InterPro" id="IPR039425">
    <property type="entry name" value="RNA_pol_sigma-70-like"/>
</dbReference>
<evidence type="ECO:0000313" key="6">
    <source>
        <dbReference type="EMBL" id="EKU87442.1"/>
    </source>
</evidence>
<evidence type="ECO:0000313" key="7">
    <source>
        <dbReference type="Proteomes" id="UP000009872"/>
    </source>
</evidence>